<dbReference type="GO" id="GO:0009395">
    <property type="term" value="P:phospholipid catabolic process"/>
    <property type="evidence" value="ECO:0007669"/>
    <property type="project" value="TreeGrafter"/>
</dbReference>
<keyword evidence="1" id="KW-0677">Repeat</keyword>
<dbReference type="PANTHER" id="PTHR18896:SF137">
    <property type="entry name" value="PHOSPHOLIPASE D ALPHA 4"/>
    <property type="match status" value="1"/>
</dbReference>
<organism evidence="3 4">
    <name type="scientific">Protea cynaroides</name>
    <dbReference type="NCBI Taxonomy" id="273540"/>
    <lineage>
        <taxon>Eukaryota</taxon>
        <taxon>Viridiplantae</taxon>
        <taxon>Streptophyta</taxon>
        <taxon>Embryophyta</taxon>
        <taxon>Tracheophyta</taxon>
        <taxon>Spermatophyta</taxon>
        <taxon>Magnoliopsida</taxon>
        <taxon>Proteales</taxon>
        <taxon>Proteaceae</taxon>
        <taxon>Protea</taxon>
    </lineage>
</organism>
<proteinExistence type="predicted"/>
<evidence type="ECO:0000256" key="2">
    <source>
        <dbReference type="ARBA" id="ARBA00023098"/>
    </source>
</evidence>
<protein>
    <submittedName>
        <fullName evidence="3">Uncharacterized protein</fullName>
    </submittedName>
</protein>
<dbReference type="AlphaFoldDB" id="A0A9Q0H2C8"/>
<dbReference type="Proteomes" id="UP001141806">
    <property type="component" value="Unassembled WGS sequence"/>
</dbReference>
<sequence length="189" mass="21475">MLVALAPRTNSSRKFRACNSLEKVNRSGWNSEIHSVREGRREKAAMKLHLFFKLKVNKVEGNDEIRTNFNSGEASFTFGVDLYDVETLTTESHAQDSLSDKLVGLVFSNGVSVEHSIHLAYVETIRHAKRFIRIENQYFIGGYSSLGRRINIVGCRNLIPAEIAFKVVNRIEAREPFAVYNFLVPESRP</sequence>
<evidence type="ECO:0000313" key="3">
    <source>
        <dbReference type="EMBL" id="KAJ4955884.1"/>
    </source>
</evidence>
<evidence type="ECO:0000256" key="1">
    <source>
        <dbReference type="ARBA" id="ARBA00022737"/>
    </source>
</evidence>
<dbReference type="GO" id="GO:0004630">
    <property type="term" value="F:phospholipase D activity"/>
    <property type="evidence" value="ECO:0007669"/>
    <property type="project" value="TreeGrafter"/>
</dbReference>
<keyword evidence="4" id="KW-1185">Reference proteome</keyword>
<accession>A0A9Q0H2C8</accession>
<name>A0A9Q0H2C8_9MAGN</name>
<dbReference type="PANTHER" id="PTHR18896">
    <property type="entry name" value="PHOSPHOLIPASE D"/>
    <property type="match status" value="1"/>
</dbReference>
<keyword evidence="2" id="KW-0443">Lipid metabolism</keyword>
<dbReference type="EMBL" id="JAMYWD010000011">
    <property type="protein sequence ID" value="KAJ4955884.1"/>
    <property type="molecule type" value="Genomic_DNA"/>
</dbReference>
<comment type="caution">
    <text evidence="3">The sequence shown here is derived from an EMBL/GenBank/DDBJ whole genome shotgun (WGS) entry which is preliminary data.</text>
</comment>
<evidence type="ECO:0000313" key="4">
    <source>
        <dbReference type="Proteomes" id="UP001141806"/>
    </source>
</evidence>
<dbReference type="InterPro" id="IPR015679">
    <property type="entry name" value="PLipase_D_fam"/>
</dbReference>
<reference evidence="3" key="1">
    <citation type="journal article" date="2023" name="Plant J.">
        <title>The genome of the king protea, Protea cynaroides.</title>
        <authorList>
            <person name="Chang J."/>
            <person name="Duong T.A."/>
            <person name="Schoeman C."/>
            <person name="Ma X."/>
            <person name="Roodt D."/>
            <person name="Barker N."/>
            <person name="Li Z."/>
            <person name="Van de Peer Y."/>
            <person name="Mizrachi E."/>
        </authorList>
    </citation>
    <scope>NUCLEOTIDE SEQUENCE</scope>
    <source>
        <tissue evidence="3">Young leaves</tissue>
    </source>
</reference>
<dbReference type="GO" id="GO:0005886">
    <property type="term" value="C:plasma membrane"/>
    <property type="evidence" value="ECO:0007669"/>
    <property type="project" value="TreeGrafter"/>
</dbReference>
<gene>
    <name evidence="3" type="ORF">NE237_012667</name>
</gene>
<dbReference type="OrthoDB" id="270970at2759"/>